<dbReference type="Pfam" id="PF00300">
    <property type="entry name" value="His_Phos_1"/>
    <property type="match status" value="1"/>
</dbReference>
<dbReference type="Gene3D" id="3.40.50.1240">
    <property type="entry name" value="Phosphoglycerate mutase-like"/>
    <property type="match status" value="1"/>
</dbReference>
<dbReference type="GO" id="GO:0005737">
    <property type="term" value="C:cytoplasm"/>
    <property type="evidence" value="ECO:0007669"/>
    <property type="project" value="TreeGrafter"/>
</dbReference>
<dbReference type="AlphaFoldDB" id="A0AAP2W9H5"/>
<dbReference type="EMBL" id="JAJNOR010000001">
    <property type="protein sequence ID" value="MCD2491754.1"/>
    <property type="molecule type" value="Genomic_DNA"/>
</dbReference>
<dbReference type="Proteomes" id="UP001299265">
    <property type="component" value="Unassembled WGS sequence"/>
</dbReference>
<reference evidence="3 4" key="1">
    <citation type="submission" date="2021-11" db="EMBL/GenBank/DDBJ databases">
        <title>Lacrimispora sp. nov. NSJ-141 isolated from human feces.</title>
        <authorList>
            <person name="Abdugheni R."/>
        </authorList>
    </citation>
    <scope>NUCLEOTIDE SEQUENCE [LARGE SCALE GENOMIC DNA]</scope>
    <source>
        <strain evidence="3 4">NSJ-141</strain>
    </source>
</reference>
<evidence type="ECO:0000256" key="1">
    <source>
        <dbReference type="PIRSR" id="PIRSR613078-1"/>
    </source>
</evidence>
<dbReference type="InterPro" id="IPR050275">
    <property type="entry name" value="PGM_Phosphatase"/>
</dbReference>
<dbReference type="InterPro" id="IPR029033">
    <property type="entry name" value="His_PPase_superfam"/>
</dbReference>
<dbReference type="PIRSF" id="PIRSF000709">
    <property type="entry name" value="6PFK_2-Ptase"/>
    <property type="match status" value="1"/>
</dbReference>
<dbReference type="PANTHER" id="PTHR48100">
    <property type="entry name" value="BROAD-SPECIFICITY PHOSPHATASE YOR283W-RELATED"/>
    <property type="match status" value="1"/>
</dbReference>
<dbReference type="SUPFAM" id="SSF53254">
    <property type="entry name" value="Phosphoglycerate mutase-like"/>
    <property type="match status" value="1"/>
</dbReference>
<name>A0AAP2W9H5_9FIRM</name>
<feature type="binding site" evidence="2">
    <location>
        <position position="92"/>
    </location>
    <ligand>
        <name>substrate</name>
    </ligand>
</feature>
<evidence type="ECO:0000313" key="4">
    <source>
        <dbReference type="Proteomes" id="UP001299265"/>
    </source>
</evidence>
<gene>
    <name evidence="3" type="ORF">LQE92_03830</name>
</gene>
<dbReference type="GO" id="GO:0016791">
    <property type="term" value="F:phosphatase activity"/>
    <property type="evidence" value="ECO:0007669"/>
    <property type="project" value="TreeGrafter"/>
</dbReference>
<dbReference type="RefSeq" id="WP_231061666.1">
    <property type="nucleotide sequence ID" value="NZ_JAJNOR010000001.1"/>
</dbReference>
<dbReference type="InterPro" id="IPR001345">
    <property type="entry name" value="PG/BPGM_mutase_AS"/>
</dbReference>
<evidence type="ECO:0000256" key="2">
    <source>
        <dbReference type="PIRSR" id="PIRSR613078-2"/>
    </source>
</evidence>
<evidence type="ECO:0000313" key="3">
    <source>
        <dbReference type="EMBL" id="MCD2491754.1"/>
    </source>
</evidence>
<dbReference type="SMART" id="SM00855">
    <property type="entry name" value="PGAM"/>
    <property type="match status" value="1"/>
</dbReference>
<feature type="binding site" evidence="2">
    <location>
        <position position="57"/>
    </location>
    <ligand>
        <name>substrate</name>
    </ligand>
</feature>
<feature type="active site" description="Proton donor/acceptor" evidence="1">
    <location>
        <position position="81"/>
    </location>
</feature>
<accession>A0AAP2W9H5</accession>
<feature type="binding site" evidence="2">
    <location>
        <begin position="7"/>
        <end position="14"/>
    </location>
    <ligand>
        <name>substrate</name>
    </ligand>
</feature>
<dbReference type="PROSITE" id="PS00175">
    <property type="entry name" value="PG_MUTASE"/>
    <property type="match status" value="1"/>
</dbReference>
<dbReference type="PANTHER" id="PTHR48100:SF59">
    <property type="entry name" value="ADENOSYLCOBALAMIN_ALPHA-RIBAZOLE PHOSPHATASE"/>
    <property type="match status" value="1"/>
</dbReference>
<keyword evidence="4" id="KW-1185">Reference proteome</keyword>
<organism evidence="3 4">
    <name type="scientific">Lientehia hominis</name>
    <dbReference type="NCBI Taxonomy" id="2897778"/>
    <lineage>
        <taxon>Bacteria</taxon>
        <taxon>Bacillati</taxon>
        <taxon>Bacillota</taxon>
        <taxon>Clostridia</taxon>
        <taxon>Lachnospirales</taxon>
        <taxon>Lachnospiraceae</taxon>
        <taxon>Lientehia</taxon>
    </lineage>
</organism>
<dbReference type="CDD" id="cd07067">
    <property type="entry name" value="HP_PGM_like"/>
    <property type="match status" value="1"/>
</dbReference>
<comment type="caution">
    <text evidence="3">The sequence shown here is derived from an EMBL/GenBank/DDBJ whole genome shotgun (WGS) entry which is preliminary data.</text>
</comment>
<dbReference type="InterPro" id="IPR013078">
    <property type="entry name" value="His_Pase_superF_clade-1"/>
</dbReference>
<proteinExistence type="predicted"/>
<sequence>MRFILIRHGETEWNTAGRYQGQTDVPLSERGRAQAAALGKRFESIQVDAVYSSPLQRAYDTARAVAEPKGLPIHKVDGIKELDFGEWDGLTKEMIEEKFGEAFSLYRIEPFHYPMAGEGTLNRAKLRVGEALEDIKEKYRHTDKTVVVVAHGGILKLAVFYLLDMSSRLYRCIELDNTSLTVIDIEKDRSILRTLNDSHHLD</sequence>
<protein>
    <submittedName>
        <fullName evidence="3">Histidine phosphatase family protein</fullName>
    </submittedName>
</protein>
<feature type="active site" description="Tele-phosphohistidine intermediate" evidence="1">
    <location>
        <position position="8"/>
    </location>
</feature>